<dbReference type="InterPro" id="IPR040204">
    <property type="entry name" value="UBR7"/>
</dbReference>
<dbReference type="AlphaFoldDB" id="A0A8S2CP88"/>
<dbReference type="PROSITE" id="PS51157">
    <property type="entry name" value="ZF_UBR"/>
    <property type="match status" value="1"/>
</dbReference>
<organism evidence="6 8">
    <name type="scientific">Didymodactylos carnosus</name>
    <dbReference type="NCBI Taxonomy" id="1234261"/>
    <lineage>
        <taxon>Eukaryota</taxon>
        <taxon>Metazoa</taxon>
        <taxon>Spiralia</taxon>
        <taxon>Gnathifera</taxon>
        <taxon>Rotifera</taxon>
        <taxon>Eurotatoria</taxon>
        <taxon>Bdelloidea</taxon>
        <taxon>Philodinida</taxon>
        <taxon>Philodinidae</taxon>
        <taxon>Didymodactylos</taxon>
    </lineage>
</organism>
<evidence type="ECO:0000256" key="2">
    <source>
        <dbReference type="ARBA" id="ARBA00022771"/>
    </source>
</evidence>
<dbReference type="CDD" id="cd19677">
    <property type="entry name" value="UBR-box_UBR7"/>
    <property type="match status" value="1"/>
</dbReference>
<dbReference type="SUPFAM" id="SSF57903">
    <property type="entry name" value="FYVE/PHD zinc finger"/>
    <property type="match status" value="1"/>
</dbReference>
<comment type="caution">
    <text evidence="6">The sequence shown here is derived from an EMBL/GenBank/DDBJ whole genome shotgun (WGS) entry which is preliminary data.</text>
</comment>
<name>A0A8S2CP88_9BILA</name>
<dbReference type="Proteomes" id="UP000682733">
    <property type="component" value="Unassembled WGS sequence"/>
</dbReference>
<reference evidence="6" key="1">
    <citation type="submission" date="2021-02" db="EMBL/GenBank/DDBJ databases">
        <authorList>
            <person name="Nowell W R."/>
        </authorList>
    </citation>
    <scope>NUCLEOTIDE SEQUENCE</scope>
</reference>
<keyword evidence="2" id="KW-0863">Zinc-finger</keyword>
<dbReference type="InterPro" id="IPR011011">
    <property type="entry name" value="Znf_FYVE_PHD"/>
</dbReference>
<dbReference type="GO" id="GO:0008270">
    <property type="term" value="F:zinc ion binding"/>
    <property type="evidence" value="ECO:0007669"/>
    <property type="project" value="UniProtKB-KW"/>
</dbReference>
<evidence type="ECO:0000313" key="7">
    <source>
        <dbReference type="EMBL" id="CAF3546241.1"/>
    </source>
</evidence>
<dbReference type="InterPro" id="IPR047506">
    <property type="entry name" value="UBR7-like_UBR-box"/>
</dbReference>
<proteinExistence type="predicted"/>
<dbReference type="GO" id="GO:0061630">
    <property type="term" value="F:ubiquitin protein ligase activity"/>
    <property type="evidence" value="ECO:0007669"/>
    <property type="project" value="InterPro"/>
</dbReference>
<evidence type="ECO:0000259" key="5">
    <source>
        <dbReference type="PROSITE" id="PS51157"/>
    </source>
</evidence>
<dbReference type="PANTHER" id="PTHR13513:SF9">
    <property type="entry name" value="E3 UBIQUITIN-PROTEIN LIGASE UBR7-RELATED"/>
    <property type="match status" value="1"/>
</dbReference>
<gene>
    <name evidence="6" type="ORF">OVA965_LOCUS2818</name>
    <name evidence="7" type="ORF">TMI583_LOCUS2817</name>
</gene>
<protein>
    <recommendedName>
        <fullName evidence="5">UBR-type domain-containing protein</fullName>
    </recommendedName>
</protein>
<keyword evidence="3" id="KW-0862">Zinc</keyword>
<evidence type="ECO:0000313" key="8">
    <source>
        <dbReference type="Proteomes" id="UP000677228"/>
    </source>
</evidence>
<feature type="domain" description="UBR-type" evidence="5">
    <location>
        <begin position="46"/>
        <end position="121"/>
    </location>
</feature>
<dbReference type="Proteomes" id="UP000677228">
    <property type="component" value="Unassembled WGS sequence"/>
</dbReference>
<accession>A0A8S2CP88</accession>
<dbReference type="InterPro" id="IPR003126">
    <property type="entry name" value="Znf_UBR"/>
</dbReference>
<evidence type="ECO:0000256" key="1">
    <source>
        <dbReference type="ARBA" id="ARBA00022723"/>
    </source>
</evidence>
<keyword evidence="1" id="KW-0479">Metal-binding</keyword>
<feature type="zinc finger region" description="UBR-type" evidence="4">
    <location>
        <begin position="46"/>
        <end position="121"/>
    </location>
</feature>
<dbReference type="SMART" id="SM00396">
    <property type="entry name" value="ZnF_UBR1"/>
    <property type="match status" value="1"/>
</dbReference>
<evidence type="ECO:0000256" key="3">
    <source>
        <dbReference type="ARBA" id="ARBA00022833"/>
    </source>
</evidence>
<dbReference type="EMBL" id="CAJOBA010000633">
    <property type="protein sequence ID" value="CAF3546241.1"/>
    <property type="molecule type" value="Genomic_DNA"/>
</dbReference>
<sequence>MSTDDTNLEQSKNDDCVTCDDLLEAIDNEEQELDQARALYGSCDVDSCTYAQGYVKRQALFVCMTCYRNNSQQQLAGICAACAYHCHSDHEINELYTRRYFRCDCGNSKFNDNQPCKLNPNKEAENTLNKYDDNFRGLYCTCKKPYPDSEIQDEMLQCVPLPTEVTDVEQLDFVCQTCITKHPFLSYYAELATNTTEPVTEDNSCLLEQTKKQDPTRADQLHAIFFRDGWRKRLCRCSQCSKMYENCNLSVVFDEEDSIQEYERQSFEKSDYLDPDKLLANSLQQLDHVTKMEVLYGINEFKESLGQFLRNKADGLVTTADIHTFFGDLQQKRKDRSINIPNKKCKY</sequence>
<evidence type="ECO:0000313" key="6">
    <source>
        <dbReference type="EMBL" id="CAF0766019.1"/>
    </source>
</evidence>
<evidence type="ECO:0000256" key="4">
    <source>
        <dbReference type="PROSITE-ProRule" id="PRU00508"/>
    </source>
</evidence>
<dbReference type="PANTHER" id="PTHR13513">
    <property type="entry name" value="E3 UBIQUITIN-PROTEIN LIGASE UBR7"/>
    <property type="match status" value="1"/>
</dbReference>
<dbReference type="Pfam" id="PF02207">
    <property type="entry name" value="zf-UBR"/>
    <property type="match status" value="1"/>
</dbReference>
<dbReference type="EMBL" id="CAJNOK010000633">
    <property type="protein sequence ID" value="CAF0766019.1"/>
    <property type="molecule type" value="Genomic_DNA"/>
</dbReference>
<dbReference type="GO" id="GO:0005737">
    <property type="term" value="C:cytoplasm"/>
    <property type="evidence" value="ECO:0007669"/>
    <property type="project" value="TreeGrafter"/>
</dbReference>